<keyword evidence="1" id="KW-0472">Membrane</keyword>
<feature type="transmembrane region" description="Helical" evidence="1">
    <location>
        <begin position="12"/>
        <end position="29"/>
    </location>
</feature>
<accession>A0A7R9B4L9</accession>
<keyword evidence="1" id="KW-0812">Transmembrane</keyword>
<sequence>MMELVNTSILTLLYLIAFIVQLSVWSPYYRISWRDSNMAAGKLPCDLNSFPCVGEWNYAHSAWESNLSLLTVWAITCALKWLTARRVRPGPTSPEPQEPGPEPHPLPTPSLVVFCLSSAPDLASTGVQPNLHLVSQALKYTPLLIRIRLKIALVFGLFNFLVYAAGVYFLFVEWKRSGTN</sequence>
<dbReference type="EMBL" id="OC004967">
    <property type="protein sequence ID" value="CAD7264986.1"/>
    <property type="molecule type" value="Genomic_DNA"/>
</dbReference>
<evidence type="ECO:0000313" key="2">
    <source>
        <dbReference type="EMBL" id="CAD7264986.1"/>
    </source>
</evidence>
<gene>
    <name evidence="2" type="ORF">TSIB3V08_LOCUS9032</name>
</gene>
<protein>
    <submittedName>
        <fullName evidence="2">Uncharacterized protein</fullName>
    </submittedName>
</protein>
<evidence type="ECO:0000256" key="1">
    <source>
        <dbReference type="SAM" id="Phobius"/>
    </source>
</evidence>
<name>A0A7R9B4L9_TIMSH</name>
<organism evidence="2">
    <name type="scientific">Timema shepardi</name>
    <name type="common">Walking stick</name>
    <dbReference type="NCBI Taxonomy" id="629360"/>
    <lineage>
        <taxon>Eukaryota</taxon>
        <taxon>Metazoa</taxon>
        <taxon>Ecdysozoa</taxon>
        <taxon>Arthropoda</taxon>
        <taxon>Hexapoda</taxon>
        <taxon>Insecta</taxon>
        <taxon>Pterygota</taxon>
        <taxon>Neoptera</taxon>
        <taxon>Polyneoptera</taxon>
        <taxon>Phasmatodea</taxon>
        <taxon>Timematodea</taxon>
        <taxon>Timematoidea</taxon>
        <taxon>Timematidae</taxon>
        <taxon>Timema</taxon>
    </lineage>
</organism>
<feature type="transmembrane region" description="Helical" evidence="1">
    <location>
        <begin position="151"/>
        <end position="171"/>
    </location>
</feature>
<keyword evidence="1" id="KW-1133">Transmembrane helix</keyword>
<reference evidence="2" key="1">
    <citation type="submission" date="2020-11" db="EMBL/GenBank/DDBJ databases">
        <authorList>
            <person name="Tran Van P."/>
        </authorList>
    </citation>
    <scope>NUCLEOTIDE SEQUENCE</scope>
</reference>
<dbReference type="AlphaFoldDB" id="A0A7R9B4L9"/>
<proteinExistence type="predicted"/>